<evidence type="ECO:0000313" key="3">
    <source>
        <dbReference type="Proteomes" id="UP000294847"/>
    </source>
</evidence>
<evidence type="ECO:0000256" key="1">
    <source>
        <dbReference type="SAM" id="MobiDB-lite"/>
    </source>
</evidence>
<reference evidence="2 3" key="1">
    <citation type="journal article" date="2019" name="Mol. Biol. Evol.">
        <title>Blast fungal genomes show frequent chromosomal changes, gene gains and losses, and effector gene turnover.</title>
        <authorList>
            <person name="Gomez Luciano L.B."/>
            <person name="Jason Tsai I."/>
            <person name="Chuma I."/>
            <person name="Tosa Y."/>
            <person name="Chen Y.H."/>
            <person name="Li J.Y."/>
            <person name="Li M.Y."/>
            <person name="Jade Lu M.Y."/>
            <person name="Nakayashiki H."/>
            <person name="Li W.H."/>
        </authorList>
    </citation>
    <scope>NUCLEOTIDE SEQUENCE [LARGE SCALE GENOMIC DNA]</scope>
    <source>
        <strain evidence="2">MZ5-1-6</strain>
    </source>
</reference>
<dbReference type="SUPFAM" id="SSF48208">
    <property type="entry name" value="Six-hairpin glycosidases"/>
    <property type="match status" value="1"/>
</dbReference>
<feature type="compositionally biased region" description="Basic and acidic residues" evidence="1">
    <location>
        <begin position="546"/>
        <end position="555"/>
    </location>
</feature>
<dbReference type="InterPro" id="IPR008928">
    <property type="entry name" value="6-hairpin_glycosidase_sf"/>
</dbReference>
<feature type="compositionally biased region" description="Basic and acidic residues" evidence="1">
    <location>
        <begin position="593"/>
        <end position="611"/>
    </location>
</feature>
<proteinExistence type="predicted"/>
<dbReference type="InterPro" id="IPR053169">
    <property type="entry name" value="MUG_Protein"/>
</dbReference>
<feature type="region of interest" description="Disordered" evidence="1">
    <location>
        <begin position="537"/>
        <end position="618"/>
    </location>
</feature>
<dbReference type="InterPro" id="IPR005198">
    <property type="entry name" value="Glyco_hydro_76"/>
</dbReference>
<dbReference type="AlphaFoldDB" id="A0A4P7NEX6"/>
<dbReference type="GO" id="GO:0005975">
    <property type="term" value="P:carbohydrate metabolic process"/>
    <property type="evidence" value="ECO:0007669"/>
    <property type="project" value="InterPro"/>
</dbReference>
<dbReference type="PANTHER" id="PTHR47791:SF2">
    <property type="entry name" value="ENDO MANNANASE, GH76 FAMILY (EUROFUNG)"/>
    <property type="match status" value="1"/>
</dbReference>
<protein>
    <recommendedName>
        <fullName evidence="4">Glycosyl hydrolase</fullName>
    </recommendedName>
</protein>
<dbReference type="EMBL" id="CP034207">
    <property type="protein sequence ID" value="QBZ60419.1"/>
    <property type="molecule type" value="Genomic_DNA"/>
</dbReference>
<dbReference type="Pfam" id="PF03663">
    <property type="entry name" value="Glyco_hydro_76"/>
    <property type="match status" value="1"/>
</dbReference>
<dbReference type="Gene3D" id="1.50.10.20">
    <property type="match status" value="1"/>
</dbReference>
<name>A0A4P7NEX6_PYROR</name>
<sequence>MNFILVVYFKKERSWGMVLARMMDTYLTYLPTYLPSSDGEVDSEPSMRPSRVWSCLIALVSQTQALATALATPLVARESTANNGTLGVARADPRLLDEVVDALDTIQREYYDSSVGTWPTAIDWTAAIIGTHVTGALTSLSYAARDDNQAHERENLIALYFSQVIAFYYGQDHVGIRGQAFDDMLWVVLGWLDAVRFVDLHTQLYFPEGVAIGSPPHLPLPGDQSVFNPRSPVRSYFGNAWTSAFAHRSRVFWDLADRGWDDKYCGGGMNWNPRLLLYKNAITNELWVAASINMYLYFPGDRNNSPFIVKYPKGPHLKMHLDMAVRGHQWLRDVGMRNGPNQMPEGLYIDGYHVSGMSDPKSNNRKCDQRNNAVFTYNQGVLLSGLRGLWKAKGDESLVNEGHALIKSAIKASGWDLQKDKPLDRIQDLEPGQLPPWRGLGRAGVMEDMCDVAGECSADSQSFKGIFFHHLVAFCVPLEAGSDTFVAHHADECRTYKAWVLHNAKAARATRDSKGRFGMWWTVGLLPNMTTAQVESNRPTFWGPKQNDKIKRDVNSETTDSEMTDYRTYGVPDTPRWRGFDLASNGTIPTSQPHHDPPKSNDPNDRGKGRTVETQGGGLAIMRAAWEFSGF</sequence>
<organism evidence="2 3">
    <name type="scientific">Pyricularia oryzae</name>
    <name type="common">Rice blast fungus</name>
    <name type="synonym">Magnaporthe oryzae</name>
    <dbReference type="NCBI Taxonomy" id="318829"/>
    <lineage>
        <taxon>Eukaryota</taxon>
        <taxon>Fungi</taxon>
        <taxon>Dikarya</taxon>
        <taxon>Ascomycota</taxon>
        <taxon>Pezizomycotina</taxon>
        <taxon>Sordariomycetes</taxon>
        <taxon>Sordariomycetidae</taxon>
        <taxon>Magnaporthales</taxon>
        <taxon>Pyriculariaceae</taxon>
        <taxon>Pyricularia</taxon>
    </lineage>
</organism>
<evidence type="ECO:0008006" key="4">
    <source>
        <dbReference type="Google" id="ProtNLM"/>
    </source>
</evidence>
<accession>A0A4P7NEX6</accession>
<dbReference type="PANTHER" id="PTHR47791">
    <property type="entry name" value="MEIOTICALLY UP-REGULATED GENE 191 PROTEIN"/>
    <property type="match status" value="1"/>
</dbReference>
<dbReference type="Proteomes" id="UP000294847">
    <property type="component" value="Chromosome 4"/>
</dbReference>
<evidence type="ECO:0000313" key="2">
    <source>
        <dbReference type="EMBL" id="QBZ60419.1"/>
    </source>
</evidence>
<gene>
    <name evidence="2" type="ORF">PoMZ_07360</name>
</gene>